<protein>
    <recommendedName>
        <fullName evidence="6">Ribosomal protein L9 domain-containing protein</fullName>
    </recommendedName>
</protein>
<sequence>MEIILLERIERLGDLGETVRVKDGYARNFLLPQKKALRATEANQERFERERDALEKINDERRGAARSGAEQIEGKDFVLIRQASDTLQLYGSVTARDIADAIIATGVNIKRQQVRLDKPIKTLGIFEVR</sequence>
<evidence type="ECO:0000256" key="1">
    <source>
        <dbReference type="ARBA" id="ARBA00010605"/>
    </source>
</evidence>
<feature type="non-terminal residue" evidence="7">
    <location>
        <position position="129"/>
    </location>
</feature>
<dbReference type="InterPro" id="IPR009027">
    <property type="entry name" value="Ribosomal_bL9/RNase_H1_N"/>
</dbReference>
<dbReference type="GO" id="GO:0006412">
    <property type="term" value="P:translation"/>
    <property type="evidence" value="ECO:0007669"/>
    <property type="project" value="InterPro"/>
</dbReference>
<evidence type="ECO:0000259" key="6">
    <source>
        <dbReference type="PROSITE" id="PS00651"/>
    </source>
</evidence>
<dbReference type="AlphaFoldDB" id="A0A382YSA4"/>
<accession>A0A382YSA4</accession>
<name>A0A382YSA4_9ZZZZ</name>
<feature type="domain" description="Ribosomal protein L9" evidence="6">
    <location>
        <begin position="13"/>
        <end position="40"/>
    </location>
</feature>
<keyword evidence="4" id="KW-0689">Ribosomal protein</keyword>
<dbReference type="GO" id="GO:1990904">
    <property type="term" value="C:ribonucleoprotein complex"/>
    <property type="evidence" value="ECO:0007669"/>
    <property type="project" value="UniProtKB-KW"/>
</dbReference>
<dbReference type="HAMAP" id="MF_00503">
    <property type="entry name" value="Ribosomal_bL9"/>
    <property type="match status" value="1"/>
</dbReference>
<dbReference type="PANTHER" id="PTHR21368">
    <property type="entry name" value="50S RIBOSOMAL PROTEIN L9"/>
    <property type="match status" value="1"/>
</dbReference>
<dbReference type="PROSITE" id="PS00651">
    <property type="entry name" value="RIBOSOMAL_L9"/>
    <property type="match status" value="1"/>
</dbReference>
<dbReference type="InterPro" id="IPR020069">
    <property type="entry name" value="Ribosomal_bL9_C"/>
</dbReference>
<evidence type="ECO:0000313" key="7">
    <source>
        <dbReference type="EMBL" id="SVD85849.1"/>
    </source>
</evidence>
<evidence type="ECO:0000256" key="2">
    <source>
        <dbReference type="ARBA" id="ARBA00022730"/>
    </source>
</evidence>
<dbReference type="Gene3D" id="3.40.5.10">
    <property type="entry name" value="Ribosomal protein L9, N-terminal domain"/>
    <property type="match status" value="1"/>
</dbReference>
<gene>
    <name evidence="7" type="ORF">METZ01_LOCUS438703</name>
</gene>
<dbReference type="GO" id="GO:0003735">
    <property type="term" value="F:structural constituent of ribosome"/>
    <property type="evidence" value="ECO:0007669"/>
    <property type="project" value="InterPro"/>
</dbReference>
<keyword evidence="2" id="KW-0699">rRNA-binding</keyword>
<keyword evidence="5" id="KW-0687">Ribonucleoprotein</keyword>
<organism evidence="7">
    <name type="scientific">marine metagenome</name>
    <dbReference type="NCBI Taxonomy" id="408172"/>
    <lineage>
        <taxon>unclassified sequences</taxon>
        <taxon>metagenomes</taxon>
        <taxon>ecological metagenomes</taxon>
    </lineage>
</organism>
<dbReference type="InterPro" id="IPR000244">
    <property type="entry name" value="Ribosomal_bL9"/>
</dbReference>
<dbReference type="InterPro" id="IPR036791">
    <property type="entry name" value="Ribosomal_bL9_C_sf"/>
</dbReference>
<dbReference type="Pfam" id="PF01281">
    <property type="entry name" value="Ribosomal_L9_N"/>
    <property type="match status" value="1"/>
</dbReference>
<dbReference type="GO" id="GO:0005840">
    <property type="term" value="C:ribosome"/>
    <property type="evidence" value="ECO:0007669"/>
    <property type="project" value="UniProtKB-KW"/>
</dbReference>
<reference evidence="7" key="1">
    <citation type="submission" date="2018-05" db="EMBL/GenBank/DDBJ databases">
        <authorList>
            <person name="Lanie J.A."/>
            <person name="Ng W.-L."/>
            <person name="Kazmierczak K.M."/>
            <person name="Andrzejewski T.M."/>
            <person name="Davidsen T.M."/>
            <person name="Wayne K.J."/>
            <person name="Tettelin H."/>
            <person name="Glass J.I."/>
            <person name="Rusch D."/>
            <person name="Podicherti R."/>
            <person name="Tsui H.-C.T."/>
            <person name="Winkler M.E."/>
        </authorList>
    </citation>
    <scope>NUCLEOTIDE SEQUENCE</scope>
</reference>
<dbReference type="Pfam" id="PF03948">
    <property type="entry name" value="Ribosomal_L9_C"/>
    <property type="match status" value="1"/>
</dbReference>
<proteinExistence type="inferred from homology"/>
<comment type="similarity">
    <text evidence="1">Belongs to the bacterial ribosomal protein bL9 family.</text>
</comment>
<evidence type="ECO:0000256" key="4">
    <source>
        <dbReference type="ARBA" id="ARBA00022980"/>
    </source>
</evidence>
<dbReference type="Gene3D" id="3.10.430.100">
    <property type="entry name" value="Ribosomal protein L9, C-terminal domain"/>
    <property type="match status" value="1"/>
</dbReference>
<dbReference type="SUPFAM" id="SSF55653">
    <property type="entry name" value="Ribosomal protein L9 C-domain"/>
    <property type="match status" value="1"/>
</dbReference>
<dbReference type="SUPFAM" id="SSF55658">
    <property type="entry name" value="L9 N-domain-like"/>
    <property type="match status" value="1"/>
</dbReference>
<evidence type="ECO:0000256" key="3">
    <source>
        <dbReference type="ARBA" id="ARBA00022884"/>
    </source>
</evidence>
<dbReference type="InterPro" id="IPR036935">
    <property type="entry name" value="Ribosomal_bL9_N_sf"/>
</dbReference>
<dbReference type="NCBIfam" id="TIGR00158">
    <property type="entry name" value="L9"/>
    <property type="match status" value="1"/>
</dbReference>
<dbReference type="InterPro" id="IPR020594">
    <property type="entry name" value="Ribosomal_bL9_bac/chp"/>
</dbReference>
<dbReference type="GO" id="GO:0019843">
    <property type="term" value="F:rRNA binding"/>
    <property type="evidence" value="ECO:0007669"/>
    <property type="project" value="UniProtKB-KW"/>
</dbReference>
<evidence type="ECO:0000256" key="5">
    <source>
        <dbReference type="ARBA" id="ARBA00023274"/>
    </source>
</evidence>
<dbReference type="InterPro" id="IPR020070">
    <property type="entry name" value="Ribosomal_bL9_N"/>
</dbReference>
<keyword evidence="3" id="KW-0694">RNA-binding</keyword>
<dbReference type="EMBL" id="UINC01177951">
    <property type="protein sequence ID" value="SVD85849.1"/>
    <property type="molecule type" value="Genomic_DNA"/>
</dbReference>